<evidence type="ECO:0000313" key="2">
    <source>
        <dbReference type="Proteomes" id="UP001430953"/>
    </source>
</evidence>
<reference evidence="1 2" key="1">
    <citation type="submission" date="2023-03" db="EMBL/GenBank/DDBJ databases">
        <title>High recombination rates correlate with genetic variation in Cardiocondyla obscurior ants.</title>
        <authorList>
            <person name="Errbii M."/>
        </authorList>
    </citation>
    <scope>NUCLEOTIDE SEQUENCE [LARGE SCALE GENOMIC DNA]</scope>
    <source>
        <strain evidence="1">Alpha-2009</strain>
        <tissue evidence="1">Whole body</tissue>
    </source>
</reference>
<gene>
    <name evidence="1" type="ORF">PUN28_000114</name>
</gene>
<protein>
    <submittedName>
        <fullName evidence="1">Uncharacterized protein</fullName>
    </submittedName>
</protein>
<evidence type="ECO:0000313" key="1">
    <source>
        <dbReference type="EMBL" id="KAL0132130.1"/>
    </source>
</evidence>
<name>A0AAW2GXW6_9HYME</name>
<dbReference type="Proteomes" id="UP001430953">
    <property type="component" value="Unassembled WGS sequence"/>
</dbReference>
<accession>A0AAW2GXW6</accession>
<proteinExistence type="predicted"/>
<organism evidence="1 2">
    <name type="scientific">Cardiocondyla obscurior</name>
    <dbReference type="NCBI Taxonomy" id="286306"/>
    <lineage>
        <taxon>Eukaryota</taxon>
        <taxon>Metazoa</taxon>
        <taxon>Ecdysozoa</taxon>
        <taxon>Arthropoda</taxon>
        <taxon>Hexapoda</taxon>
        <taxon>Insecta</taxon>
        <taxon>Pterygota</taxon>
        <taxon>Neoptera</taxon>
        <taxon>Endopterygota</taxon>
        <taxon>Hymenoptera</taxon>
        <taxon>Apocrita</taxon>
        <taxon>Aculeata</taxon>
        <taxon>Formicoidea</taxon>
        <taxon>Formicidae</taxon>
        <taxon>Myrmicinae</taxon>
        <taxon>Cardiocondyla</taxon>
    </lineage>
</organism>
<dbReference type="AlphaFoldDB" id="A0AAW2GXW6"/>
<sequence>MLYLISICWPPSAGCSREKSVTYSLSFLTMNDLYPRLPSLRTSTVFSSRTGINVCKSLRSLDTRGTAVYINLIMKSLRRYCVSTCVGGPRSPRTYLSLPFASVSYRIYLFASAFRIIPPDCLLHSLSRGKLFIIQKSTRNRFKSICRWDRVRTMHPRMHLRQVECEQCGHCIVYHLTVGCQNAPFCMRYFLHYKRKYRWHSYQTFTAVKKGRAAFTDKGIDKNTIVNYILLK</sequence>
<comment type="caution">
    <text evidence="1">The sequence shown here is derived from an EMBL/GenBank/DDBJ whole genome shotgun (WGS) entry which is preliminary data.</text>
</comment>
<keyword evidence="2" id="KW-1185">Reference proteome</keyword>
<dbReference type="EMBL" id="JADYXP020000001">
    <property type="protein sequence ID" value="KAL0132130.1"/>
    <property type="molecule type" value="Genomic_DNA"/>
</dbReference>